<evidence type="ECO:0000313" key="3">
    <source>
        <dbReference type="Proteomes" id="UP000297318"/>
    </source>
</evidence>
<evidence type="ECO:0000313" key="2">
    <source>
        <dbReference type="EMBL" id="TGO06236.1"/>
    </source>
</evidence>
<comment type="caution">
    <text evidence="2">The sequence shown here is derived from an EMBL/GenBank/DDBJ whole genome shotgun (WGS) entry which is preliminary data.</text>
</comment>
<reference evidence="2 3" key="1">
    <citation type="submission" date="2018-11" db="EMBL/GenBank/DDBJ databases">
        <title>Complete genome sequencing of the Actinobacteria Serinibacter sp. K3-2.</title>
        <authorList>
            <person name="Rakitin A.L."/>
            <person name="Beletsky A.V."/>
            <person name="Mardanov A.V."/>
            <person name="Ravin N.V."/>
            <person name="Gromova A.S."/>
            <person name="Filippova S.N."/>
            <person name="Gal'Chenko V.F."/>
        </authorList>
    </citation>
    <scope>NUCLEOTIDE SEQUENCE [LARGE SCALE GENOMIC DNA]</scope>
    <source>
        <strain evidence="2 3">K3-2</strain>
    </source>
</reference>
<feature type="compositionally biased region" description="Basic residues" evidence="1">
    <location>
        <begin position="1"/>
        <end position="10"/>
    </location>
</feature>
<feature type="region of interest" description="Disordered" evidence="1">
    <location>
        <begin position="1"/>
        <end position="38"/>
    </location>
</feature>
<feature type="compositionally biased region" description="Basic residues" evidence="1">
    <location>
        <begin position="28"/>
        <end position="38"/>
    </location>
</feature>
<name>A0A4Z1E2U7_9MICO</name>
<dbReference type="EMBL" id="RHPJ01000001">
    <property type="protein sequence ID" value="TGO06236.1"/>
    <property type="molecule type" value="Genomic_DNA"/>
</dbReference>
<gene>
    <name evidence="2" type="ORF">SERN_0428</name>
</gene>
<accession>A0A4Z1E2U7</accession>
<protein>
    <submittedName>
        <fullName evidence="2">Uncharacterized protein</fullName>
    </submittedName>
</protein>
<organism evidence="2 3">
    <name type="scientific">Serinibacter arcticus</name>
    <dbReference type="NCBI Taxonomy" id="1655435"/>
    <lineage>
        <taxon>Bacteria</taxon>
        <taxon>Bacillati</taxon>
        <taxon>Actinomycetota</taxon>
        <taxon>Actinomycetes</taxon>
        <taxon>Micrococcales</taxon>
        <taxon>Beutenbergiaceae</taxon>
        <taxon>Serinibacter</taxon>
    </lineage>
</organism>
<sequence>MSRYRSRPTRRPPCVTRRASAQDLRASRVGRARRRMGA</sequence>
<evidence type="ECO:0000256" key="1">
    <source>
        <dbReference type="SAM" id="MobiDB-lite"/>
    </source>
</evidence>
<dbReference type="AlphaFoldDB" id="A0A4Z1E2U7"/>
<dbReference type="Proteomes" id="UP000297318">
    <property type="component" value="Unassembled WGS sequence"/>
</dbReference>
<keyword evidence="3" id="KW-1185">Reference proteome</keyword>
<proteinExistence type="predicted"/>